<feature type="domain" description="Response regulatory" evidence="3">
    <location>
        <begin position="2"/>
        <end position="124"/>
    </location>
</feature>
<dbReference type="Proteomes" id="UP000006329">
    <property type="component" value="Unassembled WGS sequence"/>
</dbReference>
<evidence type="ECO:0000256" key="1">
    <source>
        <dbReference type="ARBA" id="ARBA00022553"/>
    </source>
</evidence>
<comment type="caution">
    <text evidence="2">Lacks conserved residue(s) required for the propagation of feature annotation.</text>
</comment>
<comment type="caution">
    <text evidence="4">The sequence shown here is derived from an EMBL/GenBank/DDBJ whole genome shotgun (WGS) entry which is preliminary data.</text>
</comment>
<dbReference type="InterPro" id="IPR050595">
    <property type="entry name" value="Bact_response_regulator"/>
</dbReference>
<dbReference type="GO" id="GO:0000160">
    <property type="term" value="P:phosphorelay signal transduction system"/>
    <property type="evidence" value="ECO:0007669"/>
    <property type="project" value="InterPro"/>
</dbReference>
<organism evidence="4 5">
    <name type="scientific">Leptospira santarosai str. MOR084</name>
    <dbReference type="NCBI Taxonomy" id="1049984"/>
    <lineage>
        <taxon>Bacteria</taxon>
        <taxon>Pseudomonadati</taxon>
        <taxon>Spirochaetota</taxon>
        <taxon>Spirochaetia</taxon>
        <taxon>Leptospirales</taxon>
        <taxon>Leptospiraceae</taxon>
        <taxon>Leptospira</taxon>
    </lineage>
</organism>
<evidence type="ECO:0000313" key="5">
    <source>
        <dbReference type="Proteomes" id="UP000006329"/>
    </source>
</evidence>
<dbReference type="SUPFAM" id="SSF52172">
    <property type="entry name" value="CheY-like"/>
    <property type="match status" value="2"/>
</dbReference>
<keyword evidence="1 2" id="KW-0597">Phosphoprotein</keyword>
<keyword evidence="5" id="KW-1185">Reference proteome</keyword>
<feature type="modified residue" description="4-aspartylphosphate" evidence="2">
    <location>
        <position position="191"/>
    </location>
</feature>
<gene>
    <name evidence="4" type="ORF">LEP1GSC179_3282</name>
</gene>
<dbReference type="InterPro" id="IPR001789">
    <property type="entry name" value="Sig_transdc_resp-reg_receiver"/>
</dbReference>
<dbReference type="Gene3D" id="3.40.50.2300">
    <property type="match status" value="2"/>
</dbReference>
<reference evidence="4" key="1">
    <citation type="submission" date="2012-10" db="EMBL/GenBank/DDBJ databases">
        <authorList>
            <person name="Harkins D.M."/>
            <person name="Durkin A.S."/>
            <person name="Brinkac L.M."/>
            <person name="Haft D.H."/>
            <person name="Selengut J.D."/>
            <person name="Sanka R."/>
            <person name="DePew J."/>
            <person name="Purushe J."/>
            <person name="Matthias M.A."/>
            <person name="Vinetz J.M."/>
            <person name="Sutton G.G."/>
            <person name="Nierman W.C."/>
            <person name="Fouts D.E."/>
        </authorList>
    </citation>
    <scope>NUCLEOTIDE SEQUENCE [LARGE SCALE GENOMIC DNA]</scope>
    <source>
        <strain evidence="4">MOR084</strain>
    </source>
</reference>
<name>A0A0E2BGN7_9LEPT</name>
<dbReference type="PANTHER" id="PTHR44591">
    <property type="entry name" value="STRESS RESPONSE REGULATOR PROTEIN 1"/>
    <property type="match status" value="1"/>
</dbReference>
<dbReference type="InterPro" id="IPR011006">
    <property type="entry name" value="CheY-like_superfamily"/>
</dbReference>
<proteinExistence type="predicted"/>
<accession>A0A0E2BGN7</accession>
<dbReference type="RefSeq" id="WP_004476831.1">
    <property type="nucleotide sequence ID" value="NZ_AHON02000029.1"/>
</dbReference>
<dbReference type="SMART" id="SM00448">
    <property type="entry name" value="REC"/>
    <property type="match status" value="2"/>
</dbReference>
<dbReference type="Pfam" id="PF00072">
    <property type="entry name" value="Response_reg"/>
    <property type="match status" value="2"/>
</dbReference>
<dbReference type="PANTHER" id="PTHR44591:SF23">
    <property type="entry name" value="CHEY SUBFAMILY"/>
    <property type="match status" value="1"/>
</dbReference>
<evidence type="ECO:0000256" key="2">
    <source>
        <dbReference type="PROSITE-ProRule" id="PRU00169"/>
    </source>
</evidence>
<dbReference type="CDD" id="cd00156">
    <property type="entry name" value="REC"/>
    <property type="match status" value="2"/>
</dbReference>
<protein>
    <submittedName>
        <fullName evidence="4">Response regulator receiver domain protein</fullName>
    </submittedName>
</protein>
<sequence>MKVLVLDSGATFRKVISSFFPTEDFRIAEASSAKEGLDITFRESFDLITIGMILPDSDGFTVCKTIRNDLRENRYNACKDSKIYLVTSGDIESNRAKSAQFGFDGIFPKPSGIDELKLVIKEIIKFSYQKHPIERRKYGKILIIDDSELNLLLLGRILERNGYSFQAFTEGEKAYEYLQSSYKDISYIFTDWIMPGFSGEELVETIRKEERFDNIPITIITGLEASAGLNISVSHKNISVLQKPYFERKILEHIHKV</sequence>
<dbReference type="AlphaFoldDB" id="A0A0E2BGN7"/>
<evidence type="ECO:0000259" key="3">
    <source>
        <dbReference type="PROSITE" id="PS50110"/>
    </source>
</evidence>
<dbReference type="EMBL" id="AHON02000029">
    <property type="protein sequence ID" value="EKO34523.1"/>
    <property type="molecule type" value="Genomic_DNA"/>
</dbReference>
<feature type="domain" description="Response regulatory" evidence="3">
    <location>
        <begin position="140"/>
        <end position="257"/>
    </location>
</feature>
<dbReference type="PROSITE" id="PS50110">
    <property type="entry name" value="RESPONSE_REGULATORY"/>
    <property type="match status" value="2"/>
</dbReference>
<evidence type="ECO:0000313" key="4">
    <source>
        <dbReference type="EMBL" id="EKO34523.1"/>
    </source>
</evidence>